<name>A0A2I0K196_PUNGR</name>
<protein>
    <submittedName>
        <fullName evidence="1">Uncharacterized protein</fullName>
    </submittedName>
</protein>
<accession>A0A2I0K196</accession>
<dbReference type="EMBL" id="PGOL01001001">
    <property type="protein sequence ID" value="PKI61880.1"/>
    <property type="molecule type" value="Genomic_DNA"/>
</dbReference>
<sequence>MDRSHPSLMLDVIITSAADIIRLWSTFRPVDRAFLRLIIGDLLLLVDSPIDWTLLITTISFWGRSAHLTHFPASSTSARSSFVYSMCFDLPIMSTPIGSSLWKDIPMEADRTPYRFTWADTTASFPDRDSHLLVGFARHKFLAPQAMPSLTPIRVSTAYSGIPFGHPPPPTAQTTSNFIDFVRFTALEGMRPKSGFLASHFASGTRANGRPELSDPTDPCFGGRGHIILCNDIRTGVHSVRDPLPPSPAPTAVPLPPTAFLSMDSAMHTLPPLAIPVQSPIYTMPPPTIPLIISA</sequence>
<comment type="caution">
    <text evidence="1">The sequence shown here is derived from an EMBL/GenBank/DDBJ whole genome shotgun (WGS) entry which is preliminary data.</text>
</comment>
<evidence type="ECO:0000313" key="1">
    <source>
        <dbReference type="EMBL" id="PKI61880.1"/>
    </source>
</evidence>
<proteinExistence type="predicted"/>
<reference evidence="1 2" key="1">
    <citation type="submission" date="2017-11" db="EMBL/GenBank/DDBJ databases">
        <title>De-novo sequencing of pomegranate (Punica granatum L.) genome.</title>
        <authorList>
            <person name="Akparov Z."/>
            <person name="Amiraslanov A."/>
            <person name="Hajiyeva S."/>
            <person name="Abbasov M."/>
            <person name="Kaur K."/>
            <person name="Hamwieh A."/>
            <person name="Solovyev V."/>
            <person name="Salamov A."/>
            <person name="Braich B."/>
            <person name="Kosarev P."/>
            <person name="Mahmoud A."/>
            <person name="Hajiyev E."/>
            <person name="Babayeva S."/>
            <person name="Izzatullayeva V."/>
            <person name="Mammadov A."/>
            <person name="Mammadov A."/>
            <person name="Sharifova S."/>
            <person name="Ojaghi J."/>
            <person name="Eynullazada K."/>
            <person name="Bayramov B."/>
            <person name="Abdulazimova A."/>
            <person name="Shahmuradov I."/>
        </authorList>
    </citation>
    <scope>NUCLEOTIDE SEQUENCE [LARGE SCALE GENOMIC DNA]</scope>
    <source>
        <strain evidence="2">cv. AG2017</strain>
        <tissue evidence="1">Leaf</tissue>
    </source>
</reference>
<gene>
    <name evidence="1" type="ORF">CRG98_017778</name>
</gene>
<keyword evidence="2" id="KW-1185">Reference proteome</keyword>
<evidence type="ECO:0000313" key="2">
    <source>
        <dbReference type="Proteomes" id="UP000233551"/>
    </source>
</evidence>
<dbReference type="Proteomes" id="UP000233551">
    <property type="component" value="Unassembled WGS sequence"/>
</dbReference>
<organism evidence="1 2">
    <name type="scientific">Punica granatum</name>
    <name type="common">Pomegranate</name>
    <dbReference type="NCBI Taxonomy" id="22663"/>
    <lineage>
        <taxon>Eukaryota</taxon>
        <taxon>Viridiplantae</taxon>
        <taxon>Streptophyta</taxon>
        <taxon>Embryophyta</taxon>
        <taxon>Tracheophyta</taxon>
        <taxon>Spermatophyta</taxon>
        <taxon>Magnoliopsida</taxon>
        <taxon>eudicotyledons</taxon>
        <taxon>Gunneridae</taxon>
        <taxon>Pentapetalae</taxon>
        <taxon>rosids</taxon>
        <taxon>malvids</taxon>
        <taxon>Myrtales</taxon>
        <taxon>Lythraceae</taxon>
        <taxon>Punica</taxon>
    </lineage>
</organism>
<dbReference type="AlphaFoldDB" id="A0A2I0K196"/>